<reference evidence="2 3" key="1">
    <citation type="submission" date="2016-10" db="EMBL/GenBank/DDBJ databases">
        <authorList>
            <person name="de Groot N.N."/>
        </authorList>
    </citation>
    <scope>NUCLEOTIDE SEQUENCE [LARGE SCALE GENOMIC DNA]</scope>
    <source>
        <strain evidence="3">L7-484,KACC 16230,DSM 25025</strain>
    </source>
</reference>
<dbReference type="Proteomes" id="UP000198793">
    <property type="component" value="Unassembled WGS sequence"/>
</dbReference>
<accession>A0A1H0CSC9</accession>
<keyword evidence="1" id="KW-0732">Signal</keyword>
<dbReference type="STRING" id="1166073.SAMN05192530_101445"/>
<sequence length="119" mass="12269">MRRTNRLATALATMTLLAATGAALADPIEGRWKMPSGSDATIAPCGGDFCLTYVNGPNKGKTFGRMRATGAGAYEGTVTDYTRGGKEFSGKGKLSGDTLSVSGCVLGGLICRSQSLSRI</sequence>
<feature type="chain" id="PRO_5011580951" evidence="1">
    <location>
        <begin position="26"/>
        <end position="119"/>
    </location>
</feature>
<feature type="signal peptide" evidence="1">
    <location>
        <begin position="1"/>
        <end position="25"/>
    </location>
</feature>
<proteinExistence type="predicted"/>
<evidence type="ECO:0000256" key="1">
    <source>
        <dbReference type="SAM" id="SignalP"/>
    </source>
</evidence>
<evidence type="ECO:0000313" key="3">
    <source>
        <dbReference type="Proteomes" id="UP000198793"/>
    </source>
</evidence>
<evidence type="ECO:0000313" key="2">
    <source>
        <dbReference type="EMBL" id="SDN60812.1"/>
    </source>
</evidence>
<name>A0A1H0CSC9_9HYPH</name>
<organism evidence="2 3">
    <name type="scientific">Aureimonas jatrophae</name>
    <dbReference type="NCBI Taxonomy" id="1166073"/>
    <lineage>
        <taxon>Bacteria</taxon>
        <taxon>Pseudomonadati</taxon>
        <taxon>Pseudomonadota</taxon>
        <taxon>Alphaproteobacteria</taxon>
        <taxon>Hyphomicrobiales</taxon>
        <taxon>Aurantimonadaceae</taxon>
        <taxon>Aureimonas</taxon>
    </lineage>
</organism>
<gene>
    <name evidence="2" type="ORF">SAMN05192530_101445</name>
</gene>
<dbReference type="RefSeq" id="WP_090668196.1">
    <property type="nucleotide sequence ID" value="NZ_FNIT01000001.1"/>
</dbReference>
<dbReference type="OrthoDB" id="9811671at2"/>
<dbReference type="EMBL" id="FNIT01000001">
    <property type="protein sequence ID" value="SDN60812.1"/>
    <property type="molecule type" value="Genomic_DNA"/>
</dbReference>
<keyword evidence="3" id="KW-1185">Reference proteome</keyword>
<dbReference type="AlphaFoldDB" id="A0A1H0CSC9"/>
<protein>
    <submittedName>
        <fullName evidence="2">Uncharacterized conserved protein, DUF2147 family</fullName>
    </submittedName>
</protein>